<gene>
    <name evidence="16" type="ORF">LLEC1_07058</name>
</gene>
<dbReference type="GO" id="GO:0008843">
    <property type="term" value="F:endochitinase activity"/>
    <property type="evidence" value="ECO:0007669"/>
    <property type="project" value="UniProtKB-EC"/>
</dbReference>
<keyword evidence="10 12" id="KW-0326">Glycosidase</keyword>
<evidence type="ECO:0000313" key="16">
    <source>
        <dbReference type="EMBL" id="OAR01041.1"/>
    </source>
</evidence>
<dbReference type="PANTHER" id="PTHR45708">
    <property type="entry name" value="ENDOCHITINASE"/>
    <property type="match status" value="1"/>
</dbReference>
<evidence type="ECO:0000256" key="8">
    <source>
        <dbReference type="ARBA" id="ARBA00023026"/>
    </source>
</evidence>
<evidence type="ECO:0000256" key="6">
    <source>
        <dbReference type="ARBA" id="ARBA00022801"/>
    </source>
</evidence>
<evidence type="ECO:0000256" key="14">
    <source>
        <dbReference type="SAM" id="SignalP"/>
    </source>
</evidence>
<dbReference type="GO" id="GO:0006032">
    <property type="term" value="P:chitin catabolic process"/>
    <property type="evidence" value="ECO:0007669"/>
    <property type="project" value="UniProtKB-KW"/>
</dbReference>
<organism evidence="16 17">
    <name type="scientific">Cordyceps confragosa</name>
    <name type="common">Lecanicillium lecanii</name>
    <dbReference type="NCBI Taxonomy" id="2714763"/>
    <lineage>
        <taxon>Eukaryota</taxon>
        <taxon>Fungi</taxon>
        <taxon>Dikarya</taxon>
        <taxon>Ascomycota</taxon>
        <taxon>Pezizomycotina</taxon>
        <taxon>Sordariomycetes</taxon>
        <taxon>Hypocreomycetidae</taxon>
        <taxon>Hypocreales</taxon>
        <taxon>Cordycipitaceae</taxon>
        <taxon>Akanthomyces</taxon>
    </lineage>
</organism>
<comment type="caution">
    <text evidence="16">The sequence shown here is derived from an EMBL/GenBank/DDBJ whole genome shotgun (WGS) entry which is preliminary data.</text>
</comment>
<keyword evidence="6 12" id="KW-0378">Hydrolase</keyword>
<dbReference type="GO" id="GO:0008061">
    <property type="term" value="F:chitin binding"/>
    <property type="evidence" value="ECO:0007669"/>
    <property type="project" value="UniProtKB-KW"/>
</dbReference>
<dbReference type="OrthoDB" id="2425929at2759"/>
<keyword evidence="17" id="KW-1185">Reference proteome</keyword>
<evidence type="ECO:0000256" key="7">
    <source>
        <dbReference type="ARBA" id="ARBA00023024"/>
    </source>
</evidence>
<dbReference type="AlphaFoldDB" id="A0A179IHD1"/>
<feature type="domain" description="GH18" evidence="15">
    <location>
        <begin position="29"/>
        <end position="315"/>
    </location>
</feature>
<comment type="catalytic activity">
    <reaction evidence="1">
        <text>Random endo-hydrolysis of N-acetyl-beta-D-glucosaminide (1-&gt;4)-beta-linkages in chitin and chitodextrins.</text>
        <dbReference type="EC" id="3.2.1.14"/>
    </reaction>
</comment>
<accession>A0A179IHD1</accession>
<dbReference type="EC" id="3.2.1.14" evidence="3"/>
<dbReference type="PANTHER" id="PTHR45708:SF49">
    <property type="entry name" value="ENDOCHITINASE"/>
    <property type="match status" value="1"/>
</dbReference>
<dbReference type="InterPro" id="IPR001223">
    <property type="entry name" value="Glyco_hydro18_cat"/>
</dbReference>
<dbReference type="InterPro" id="IPR050542">
    <property type="entry name" value="Glycosyl_Hydrlase18_Chitinase"/>
</dbReference>
<dbReference type="PROSITE" id="PS01095">
    <property type="entry name" value="GH18_1"/>
    <property type="match status" value="1"/>
</dbReference>
<comment type="subcellular location">
    <subcellularLocation>
        <location evidence="2">Secreted</location>
    </subcellularLocation>
</comment>
<keyword evidence="8" id="KW-0843">Virulence</keyword>
<evidence type="ECO:0000256" key="11">
    <source>
        <dbReference type="ARBA" id="ARBA00023326"/>
    </source>
</evidence>
<dbReference type="Gene3D" id="3.20.20.80">
    <property type="entry name" value="Glycosidases"/>
    <property type="match status" value="1"/>
</dbReference>
<evidence type="ECO:0000256" key="4">
    <source>
        <dbReference type="ARBA" id="ARBA00022525"/>
    </source>
</evidence>
<keyword evidence="5" id="KW-0147">Chitin-binding</keyword>
<dbReference type="EMBL" id="LUKN01001411">
    <property type="protein sequence ID" value="OAR01041.1"/>
    <property type="molecule type" value="Genomic_DNA"/>
</dbReference>
<dbReference type="GO" id="GO:0005576">
    <property type="term" value="C:extracellular region"/>
    <property type="evidence" value="ECO:0007669"/>
    <property type="project" value="UniProtKB-SubCell"/>
</dbReference>
<dbReference type="InterPro" id="IPR001579">
    <property type="entry name" value="Glyco_hydro_18_chit_AS"/>
</dbReference>
<keyword evidence="4" id="KW-0964">Secreted</keyword>
<evidence type="ECO:0000256" key="9">
    <source>
        <dbReference type="ARBA" id="ARBA00023277"/>
    </source>
</evidence>
<dbReference type="PROSITE" id="PS51910">
    <property type="entry name" value="GH18_2"/>
    <property type="match status" value="1"/>
</dbReference>
<keyword evidence="11" id="KW-0624">Polysaccharide degradation</keyword>
<keyword evidence="9" id="KW-0119">Carbohydrate metabolism</keyword>
<protein>
    <recommendedName>
        <fullName evidence="3">chitinase</fullName>
        <ecNumber evidence="3">3.2.1.14</ecNumber>
    </recommendedName>
</protein>
<evidence type="ECO:0000313" key="17">
    <source>
        <dbReference type="Proteomes" id="UP000243081"/>
    </source>
</evidence>
<name>A0A179IHD1_CORDF</name>
<dbReference type="GO" id="GO:0000272">
    <property type="term" value="P:polysaccharide catabolic process"/>
    <property type="evidence" value="ECO:0007669"/>
    <property type="project" value="UniProtKB-KW"/>
</dbReference>
<evidence type="ECO:0000256" key="3">
    <source>
        <dbReference type="ARBA" id="ARBA00012729"/>
    </source>
</evidence>
<dbReference type="SUPFAM" id="SSF51445">
    <property type="entry name" value="(Trans)glycosidases"/>
    <property type="match status" value="1"/>
</dbReference>
<dbReference type="InterPro" id="IPR017853">
    <property type="entry name" value="GH"/>
</dbReference>
<keyword evidence="14" id="KW-0732">Signal</keyword>
<evidence type="ECO:0000256" key="2">
    <source>
        <dbReference type="ARBA" id="ARBA00004613"/>
    </source>
</evidence>
<sequence>MFVANILVAANLLASFALARSPAPRDRSKKLAVYWGANDYQLSLDEVCSDDSYDIVNLAFLSHFFSAGGYPTLFLSPLNTPSQAQAARGATDLRDGSSLIPALQKCRDSGKKILLALGGAPGYSDVRLNNDDQGRQIANTLWNLFGGGTEDASLRPFGAFKLDGFDIDNESGISTGYMAMIAQFRSNFATDTSRQYTLSAAPGCGFPGDSITPEIAAAVDQVWVQFYDTKYCLIGDDTFYGKVKTWSQAVKGDLYIGATTRNTPDQVGYLEPEELLDALHQVEAMGLPNYGGAMLWEAELAVKNNSYQRTIRAGI</sequence>
<feature type="signal peptide" evidence="14">
    <location>
        <begin position="1"/>
        <end position="19"/>
    </location>
</feature>
<dbReference type="OMA" id="HRETWER"/>
<feature type="chain" id="PRO_5008104524" description="chitinase" evidence="14">
    <location>
        <begin position="20"/>
        <end position="315"/>
    </location>
</feature>
<evidence type="ECO:0000256" key="10">
    <source>
        <dbReference type="ARBA" id="ARBA00023295"/>
    </source>
</evidence>
<evidence type="ECO:0000256" key="1">
    <source>
        <dbReference type="ARBA" id="ARBA00000822"/>
    </source>
</evidence>
<evidence type="ECO:0000256" key="5">
    <source>
        <dbReference type="ARBA" id="ARBA00022669"/>
    </source>
</evidence>
<dbReference type="Pfam" id="PF00704">
    <property type="entry name" value="Glyco_hydro_18"/>
    <property type="match status" value="1"/>
</dbReference>
<keyword evidence="7" id="KW-0146">Chitin degradation</keyword>
<evidence type="ECO:0000256" key="13">
    <source>
        <dbReference type="RuleBase" id="RU004453"/>
    </source>
</evidence>
<evidence type="ECO:0000256" key="12">
    <source>
        <dbReference type="RuleBase" id="RU000489"/>
    </source>
</evidence>
<proteinExistence type="inferred from homology"/>
<reference evidence="16 17" key="1">
    <citation type="submission" date="2016-03" db="EMBL/GenBank/DDBJ databases">
        <title>Fine-scale spatial genetic structure of a fungal parasite of coffee scale insects.</title>
        <authorList>
            <person name="Jackson D."/>
            <person name="Zemenick K.A."/>
            <person name="Malloure B."/>
            <person name="Quandt C.A."/>
            <person name="James T.Y."/>
        </authorList>
    </citation>
    <scope>NUCLEOTIDE SEQUENCE [LARGE SCALE GENOMIC DNA]</scope>
    <source>
        <strain evidence="16 17">UM487</strain>
    </source>
</reference>
<dbReference type="Proteomes" id="UP000243081">
    <property type="component" value="Unassembled WGS sequence"/>
</dbReference>
<evidence type="ECO:0000259" key="15">
    <source>
        <dbReference type="PROSITE" id="PS51910"/>
    </source>
</evidence>
<comment type="similarity">
    <text evidence="13">Belongs to the glycosyl hydrolase 18 family.</text>
</comment>